<organism evidence="1 2">
    <name type="scientific">Pristionchus entomophagus</name>
    <dbReference type="NCBI Taxonomy" id="358040"/>
    <lineage>
        <taxon>Eukaryota</taxon>
        <taxon>Metazoa</taxon>
        <taxon>Ecdysozoa</taxon>
        <taxon>Nematoda</taxon>
        <taxon>Chromadorea</taxon>
        <taxon>Rhabditida</taxon>
        <taxon>Rhabditina</taxon>
        <taxon>Diplogasteromorpha</taxon>
        <taxon>Diplogasteroidea</taxon>
        <taxon>Neodiplogasteridae</taxon>
        <taxon>Pristionchus</taxon>
    </lineage>
</organism>
<keyword evidence="2" id="KW-1185">Reference proteome</keyword>
<sequence length="124" mass="14020">GLPCNISQISELESLDNYHVQSLKEAYVNTGQLNCTHYNKKNLTYTLRSNRNGVIEELESFECSDNNTFHYQVKGESAPRNYTGDCAIFCAMPINRTCTNPFDTCKFECPEYTAGSDGEVARLR</sequence>
<dbReference type="Proteomes" id="UP001432027">
    <property type="component" value="Unassembled WGS sequence"/>
</dbReference>
<gene>
    <name evidence="1" type="ORF">PENTCL1PPCAC_12802</name>
</gene>
<name>A0AAV5T4W7_9BILA</name>
<proteinExistence type="predicted"/>
<reference evidence="1" key="1">
    <citation type="submission" date="2023-10" db="EMBL/GenBank/DDBJ databases">
        <title>Genome assembly of Pristionchus species.</title>
        <authorList>
            <person name="Yoshida K."/>
            <person name="Sommer R.J."/>
        </authorList>
    </citation>
    <scope>NUCLEOTIDE SEQUENCE</scope>
    <source>
        <strain evidence="1">RS0144</strain>
    </source>
</reference>
<evidence type="ECO:0000313" key="2">
    <source>
        <dbReference type="Proteomes" id="UP001432027"/>
    </source>
</evidence>
<feature type="non-terminal residue" evidence="1">
    <location>
        <position position="124"/>
    </location>
</feature>
<evidence type="ECO:0000313" key="1">
    <source>
        <dbReference type="EMBL" id="GMS90627.1"/>
    </source>
</evidence>
<dbReference type="EMBL" id="BTSX01000003">
    <property type="protein sequence ID" value="GMS90627.1"/>
    <property type="molecule type" value="Genomic_DNA"/>
</dbReference>
<accession>A0AAV5T4W7</accession>
<dbReference type="AlphaFoldDB" id="A0AAV5T4W7"/>
<comment type="caution">
    <text evidence="1">The sequence shown here is derived from an EMBL/GenBank/DDBJ whole genome shotgun (WGS) entry which is preliminary data.</text>
</comment>
<feature type="non-terminal residue" evidence="1">
    <location>
        <position position="1"/>
    </location>
</feature>
<protein>
    <submittedName>
        <fullName evidence="1">Uncharacterized protein</fullName>
    </submittedName>
</protein>